<dbReference type="InterPro" id="IPR035940">
    <property type="entry name" value="CAP_sf"/>
</dbReference>
<dbReference type="GO" id="GO:0005576">
    <property type="term" value="C:extracellular region"/>
    <property type="evidence" value="ECO:0007669"/>
    <property type="project" value="InterPro"/>
</dbReference>
<dbReference type="PROSITE" id="PS01009">
    <property type="entry name" value="CRISP_1"/>
    <property type="match status" value="1"/>
</dbReference>
<evidence type="ECO:0000313" key="2">
    <source>
        <dbReference type="EMBL" id="KAK9807415.1"/>
    </source>
</evidence>
<keyword evidence="3" id="KW-1185">Reference proteome</keyword>
<dbReference type="InterPro" id="IPR018244">
    <property type="entry name" value="Allrgn_V5/Tpx1_CS"/>
</dbReference>
<evidence type="ECO:0000313" key="3">
    <source>
        <dbReference type="Proteomes" id="UP001465755"/>
    </source>
</evidence>
<organism evidence="2 3">
    <name type="scientific">Symbiochloris irregularis</name>
    <dbReference type="NCBI Taxonomy" id="706552"/>
    <lineage>
        <taxon>Eukaryota</taxon>
        <taxon>Viridiplantae</taxon>
        <taxon>Chlorophyta</taxon>
        <taxon>core chlorophytes</taxon>
        <taxon>Trebouxiophyceae</taxon>
        <taxon>Trebouxiales</taxon>
        <taxon>Trebouxiaceae</taxon>
        <taxon>Symbiochloris</taxon>
    </lineage>
</organism>
<name>A0AAW1PC53_9CHLO</name>
<dbReference type="SMART" id="SM00198">
    <property type="entry name" value="SCP"/>
    <property type="match status" value="1"/>
</dbReference>
<dbReference type="Pfam" id="PF00188">
    <property type="entry name" value="CAP"/>
    <property type="match status" value="1"/>
</dbReference>
<dbReference type="InterPro" id="IPR001283">
    <property type="entry name" value="CRISP-related"/>
</dbReference>
<protein>
    <recommendedName>
        <fullName evidence="1">SCP domain-containing protein</fullName>
    </recommendedName>
</protein>
<comment type="caution">
    <text evidence="2">The sequence shown here is derived from an EMBL/GenBank/DDBJ whole genome shotgun (WGS) entry which is preliminary data.</text>
</comment>
<proteinExistence type="predicted"/>
<dbReference type="PRINTS" id="PR00837">
    <property type="entry name" value="V5TPXLIKE"/>
</dbReference>
<evidence type="ECO:0000259" key="1">
    <source>
        <dbReference type="SMART" id="SM00198"/>
    </source>
</evidence>
<reference evidence="2 3" key="1">
    <citation type="journal article" date="2024" name="Nat. Commun.">
        <title>Phylogenomics reveals the evolutionary origins of lichenization in chlorophyte algae.</title>
        <authorList>
            <person name="Puginier C."/>
            <person name="Libourel C."/>
            <person name="Otte J."/>
            <person name="Skaloud P."/>
            <person name="Haon M."/>
            <person name="Grisel S."/>
            <person name="Petersen M."/>
            <person name="Berrin J.G."/>
            <person name="Delaux P.M."/>
            <person name="Dal Grande F."/>
            <person name="Keller J."/>
        </authorList>
    </citation>
    <scope>NUCLEOTIDE SEQUENCE [LARGE SCALE GENOMIC DNA]</scope>
    <source>
        <strain evidence="2 3">SAG 2036</strain>
    </source>
</reference>
<dbReference type="InterPro" id="IPR014044">
    <property type="entry name" value="CAP_dom"/>
</dbReference>
<dbReference type="PANTHER" id="PTHR10334">
    <property type="entry name" value="CYSTEINE-RICH SECRETORY PROTEIN-RELATED"/>
    <property type="match status" value="1"/>
</dbReference>
<dbReference type="Proteomes" id="UP001465755">
    <property type="component" value="Unassembled WGS sequence"/>
</dbReference>
<dbReference type="EMBL" id="JALJOQ010000030">
    <property type="protein sequence ID" value="KAK9807415.1"/>
    <property type="molecule type" value="Genomic_DNA"/>
</dbReference>
<accession>A0AAW1PC53</accession>
<dbReference type="AlphaFoldDB" id="A0AAW1PC53"/>
<dbReference type="Gene3D" id="3.40.33.10">
    <property type="entry name" value="CAP"/>
    <property type="match status" value="1"/>
</dbReference>
<sequence length="151" mass="16050">MFRGCPTTGSGNGNDSPYGNYVCPHNTARAQYGASALTYSATLESYAQNLVNKCVFAHSHGQYGENLYEASGNLATWQNAVSAWMGEASSYDASNPNYEVSGHFTQVVWKGSTSVGCAAANCGEMTIFACEYDPPGNYEGQYAQNVGSFTG</sequence>
<feature type="domain" description="SCP" evidence="1">
    <location>
        <begin position="16"/>
        <end position="140"/>
    </location>
</feature>
<dbReference type="SUPFAM" id="SSF55797">
    <property type="entry name" value="PR-1-like"/>
    <property type="match status" value="1"/>
</dbReference>
<gene>
    <name evidence="2" type="ORF">WJX73_003337</name>
</gene>